<dbReference type="InterPro" id="IPR014113">
    <property type="entry name" value="T4SS_TrbC_subgr"/>
</dbReference>
<keyword evidence="3" id="KW-1185">Reference proteome</keyword>
<evidence type="ECO:0000313" key="2">
    <source>
        <dbReference type="EMBL" id="ABM97125.1"/>
    </source>
</evidence>
<dbReference type="HOGENOM" id="CLU_091617_0_0_4"/>
<dbReference type="eggNOG" id="ENOG502Z7YC">
    <property type="taxonomic scope" value="Bacteria"/>
</dbReference>
<accession>A2SNI6</accession>
<organism evidence="2 3">
    <name type="scientific">Methylibium petroleiphilum (strain ATCC BAA-1232 / LMG 22953 / PM1)</name>
    <dbReference type="NCBI Taxonomy" id="420662"/>
    <lineage>
        <taxon>Bacteria</taxon>
        <taxon>Pseudomonadati</taxon>
        <taxon>Pseudomonadota</taxon>
        <taxon>Betaproteobacteria</taxon>
        <taxon>Burkholderiales</taxon>
        <taxon>Sphaerotilaceae</taxon>
        <taxon>Methylibium</taxon>
    </lineage>
</organism>
<feature type="region of interest" description="Disordered" evidence="1">
    <location>
        <begin position="39"/>
        <end position="63"/>
    </location>
</feature>
<sequence>MPSDQQIRAVMEQQRKGLKDQGVLGAGAASRVQPVAPGTYKTEVFPGTLPDAAGKKRDTPTGDNLEELVSKYNSALRGDAPKAVSARGDLVVFVSLSMPKEVLTELSRQAKEMGAMLVLRGFKDGSVDKTRIAAQEVNPSGAPWEIHPDLFKAFKVNKVPTIVLANAASGSLDEEGCAPEATYGSVSGNVSLELALNTLRLRGRPDIAKLAELRLADLRSRNAPAKLR</sequence>
<proteinExistence type="predicted"/>
<reference evidence="2 3" key="1">
    <citation type="journal article" date="2007" name="J. Bacteriol.">
        <title>Whole-genome analysis of the methyl tert-butyl ether-degrading beta-proteobacterium Methylibium petroleiphilum PM1.</title>
        <authorList>
            <person name="Kane S.R."/>
            <person name="Chakicherla A.Y."/>
            <person name="Chain P.S.G."/>
            <person name="Schmidt R."/>
            <person name="Shin M.W."/>
            <person name="Legler T.C."/>
            <person name="Scow K.M."/>
            <person name="Larimer F.W."/>
            <person name="Lucas S.M."/>
            <person name="Richardson P.M."/>
            <person name="Hristova K.R."/>
        </authorList>
    </citation>
    <scope>NUCLEOTIDE SEQUENCE [LARGE SCALE GENOMIC DNA]</scope>
    <source>
        <strain evidence="3">ATCC BAA-1232 / LMG 22953 / PM1</strain>
        <plasmid evidence="2 3">RPME01</plasmid>
    </source>
</reference>
<dbReference type="Pfam" id="PF09673">
    <property type="entry name" value="TrbC_Ftype"/>
    <property type="match status" value="1"/>
</dbReference>
<protein>
    <submittedName>
        <fullName evidence="2">Sex pilus assembly and mating pair formation protein</fullName>
    </submittedName>
</protein>
<dbReference type="NCBIfam" id="TIGR02742">
    <property type="entry name" value="TrbC_Ftype"/>
    <property type="match status" value="1"/>
</dbReference>
<dbReference type="InterPro" id="IPR019106">
    <property type="entry name" value="T4SS_TrbC"/>
</dbReference>
<geneLocation type="plasmid" evidence="2 3">
    <name>RPME01</name>
</geneLocation>
<dbReference type="AlphaFoldDB" id="A2SNI6"/>
<dbReference type="KEGG" id="mpt:Mpe_B0350"/>
<name>A2SNI6_METPP</name>
<gene>
    <name evidence="2" type="primary">trbC</name>
    <name evidence="2" type="ordered locus">Mpe_B0350</name>
</gene>
<evidence type="ECO:0000313" key="3">
    <source>
        <dbReference type="Proteomes" id="UP000000366"/>
    </source>
</evidence>
<keyword evidence="2" id="KW-0614">Plasmid</keyword>
<dbReference type="Proteomes" id="UP000000366">
    <property type="component" value="Plasmid RPME01"/>
</dbReference>
<dbReference type="EMBL" id="CP000556">
    <property type="protein sequence ID" value="ABM97125.1"/>
    <property type="molecule type" value="Genomic_DNA"/>
</dbReference>
<evidence type="ECO:0000256" key="1">
    <source>
        <dbReference type="SAM" id="MobiDB-lite"/>
    </source>
</evidence>